<dbReference type="EMBL" id="JASZZN010000004">
    <property type="protein sequence ID" value="MDM4015163.1"/>
    <property type="molecule type" value="Genomic_DNA"/>
</dbReference>
<reference evidence="2 3" key="1">
    <citation type="submission" date="2023-06" db="EMBL/GenBank/DDBJ databases">
        <title>Roseiconus lacunae JC819 isolated from Gulf of Mannar region, Tamil Nadu.</title>
        <authorList>
            <person name="Pk S."/>
            <person name="Ch S."/>
            <person name="Ch V.R."/>
        </authorList>
    </citation>
    <scope>NUCLEOTIDE SEQUENCE [LARGE SCALE GENOMIC DNA]</scope>
    <source>
        <strain evidence="2 3">JC819</strain>
    </source>
</reference>
<proteinExistence type="predicted"/>
<evidence type="ECO:0000259" key="1">
    <source>
        <dbReference type="Pfam" id="PF07883"/>
    </source>
</evidence>
<dbReference type="Proteomes" id="UP001239462">
    <property type="component" value="Unassembled WGS sequence"/>
</dbReference>
<keyword evidence="3" id="KW-1185">Reference proteome</keyword>
<organism evidence="2 3">
    <name type="scientific">Roseiconus lacunae</name>
    <dbReference type="NCBI Taxonomy" id="2605694"/>
    <lineage>
        <taxon>Bacteria</taxon>
        <taxon>Pseudomonadati</taxon>
        <taxon>Planctomycetota</taxon>
        <taxon>Planctomycetia</taxon>
        <taxon>Pirellulales</taxon>
        <taxon>Pirellulaceae</taxon>
        <taxon>Roseiconus</taxon>
    </lineage>
</organism>
<protein>
    <submittedName>
        <fullName evidence="2">Cupin domain-containing protein</fullName>
    </submittedName>
</protein>
<dbReference type="InterPro" id="IPR011051">
    <property type="entry name" value="RmlC_Cupin_sf"/>
</dbReference>
<dbReference type="Gene3D" id="2.60.120.10">
    <property type="entry name" value="Jelly Rolls"/>
    <property type="match status" value="1"/>
</dbReference>
<dbReference type="RefSeq" id="WP_149496374.1">
    <property type="nucleotide sequence ID" value="NZ_CP141221.1"/>
</dbReference>
<dbReference type="Pfam" id="PF07883">
    <property type="entry name" value="Cupin_2"/>
    <property type="match status" value="1"/>
</dbReference>
<dbReference type="InterPro" id="IPR013096">
    <property type="entry name" value="Cupin_2"/>
</dbReference>
<comment type="caution">
    <text evidence="2">The sequence shown here is derived from an EMBL/GenBank/DDBJ whole genome shotgun (WGS) entry which is preliminary data.</text>
</comment>
<gene>
    <name evidence="2" type="ORF">QTN89_06960</name>
</gene>
<feature type="domain" description="Cupin type-2" evidence="1">
    <location>
        <begin position="47"/>
        <end position="104"/>
    </location>
</feature>
<dbReference type="SUPFAM" id="SSF51182">
    <property type="entry name" value="RmlC-like cupins"/>
    <property type="match status" value="1"/>
</dbReference>
<name>A0ABT7PF88_9BACT</name>
<evidence type="ECO:0000313" key="3">
    <source>
        <dbReference type="Proteomes" id="UP001239462"/>
    </source>
</evidence>
<dbReference type="InterPro" id="IPR014710">
    <property type="entry name" value="RmlC-like_jellyroll"/>
</dbReference>
<sequence>MPIPSRFQPVHLSAEQWLNQSDPPRGVQEGKPFGTNCVVIRYSTDVVGEGPKLHVHPYDELFHIVQGRAEFTVGEETFVAEEGALVIGPANLPHAYKNLGPGRLDSVDIHLNDEWIQYDLPSD</sequence>
<evidence type="ECO:0000313" key="2">
    <source>
        <dbReference type="EMBL" id="MDM4015163.1"/>
    </source>
</evidence>
<accession>A0ABT7PF88</accession>